<evidence type="ECO:0000256" key="3">
    <source>
        <dbReference type="ARBA" id="ARBA00022692"/>
    </source>
</evidence>
<feature type="region of interest" description="Disordered" evidence="6">
    <location>
        <begin position="117"/>
        <end position="201"/>
    </location>
</feature>
<evidence type="ECO:0000256" key="5">
    <source>
        <dbReference type="ARBA" id="ARBA00023136"/>
    </source>
</evidence>
<dbReference type="EMBL" id="JAGFMF010011945">
    <property type="protein sequence ID" value="KAG8509479.1"/>
    <property type="molecule type" value="Genomic_DNA"/>
</dbReference>
<accession>A0A8J6ADP3</accession>
<comment type="subcellular location">
    <subcellularLocation>
        <location evidence="1">Membrane</location>
    </subcellularLocation>
</comment>
<proteinExistence type="inferred from homology"/>
<dbReference type="Pfam" id="PF04505">
    <property type="entry name" value="CD225"/>
    <property type="match status" value="2"/>
</dbReference>
<reference evidence="8" key="1">
    <citation type="journal article" date="2021" name="Evol. Appl.">
        <title>The genome of the Pyrenean desman and the effects of bottlenecks and inbreeding on the genomic landscape of an endangered species.</title>
        <authorList>
            <person name="Escoda L."/>
            <person name="Castresana J."/>
        </authorList>
    </citation>
    <scope>NUCLEOTIDE SEQUENCE</scope>
    <source>
        <strain evidence="8">IBE-C5619</strain>
    </source>
</reference>
<dbReference type="InterPro" id="IPR051423">
    <property type="entry name" value="CD225/Dispanin"/>
</dbReference>
<evidence type="ECO:0000256" key="4">
    <source>
        <dbReference type="ARBA" id="ARBA00022989"/>
    </source>
</evidence>
<feature type="compositionally biased region" description="Low complexity" evidence="6">
    <location>
        <begin position="156"/>
        <end position="167"/>
    </location>
</feature>
<dbReference type="OrthoDB" id="6083617at2759"/>
<keyword evidence="4 7" id="KW-1133">Transmembrane helix</keyword>
<dbReference type="PANTHER" id="PTHR14948">
    <property type="entry name" value="NG5"/>
    <property type="match status" value="1"/>
</dbReference>
<feature type="transmembrane region" description="Helical" evidence="7">
    <location>
        <begin position="478"/>
        <end position="506"/>
    </location>
</feature>
<protein>
    <submittedName>
        <fullName evidence="8">Proline rich transmembrane protein 1B</fullName>
    </submittedName>
</protein>
<dbReference type="GO" id="GO:0016020">
    <property type="term" value="C:membrane"/>
    <property type="evidence" value="ECO:0007669"/>
    <property type="project" value="UniProtKB-SubCell"/>
</dbReference>
<evidence type="ECO:0000256" key="1">
    <source>
        <dbReference type="ARBA" id="ARBA00004370"/>
    </source>
</evidence>
<dbReference type="AlphaFoldDB" id="A0A8J6ADP3"/>
<evidence type="ECO:0000256" key="6">
    <source>
        <dbReference type="SAM" id="MobiDB-lite"/>
    </source>
</evidence>
<name>A0A8J6ADP3_GALPY</name>
<keyword evidence="5 7" id="KW-0472">Membrane</keyword>
<keyword evidence="9" id="KW-1185">Reference proteome</keyword>
<dbReference type="InterPro" id="IPR007593">
    <property type="entry name" value="CD225/Dispanin_fam"/>
</dbReference>
<feature type="transmembrane region" description="Helical" evidence="7">
    <location>
        <begin position="286"/>
        <end position="310"/>
    </location>
</feature>
<dbReference type="Proteomes" id="UP000700334">
    <property type="component" value="Unassembled WGS sequence"/>
</dbReference>
<evidence type="ECO:0000313" key="8">
    <source>
        <dbReference type="EMBL" id="KAG8509479.1"/>
    </source>
</evidence>
<evidence type="ECO:0000256" key="2">
    <source>
        <dbReference type="ARBA" id="ARBA00006843"/>
    </source>
</evidence>
<feature type="compositionally biased region" description="Pro residues" evidence="6">
    <location>
        <begin position="131"/>
        <end position="145"/>
    </location>
</feature>
<evidence type="ECO:0000256" key="7">
    <source>
        <dbReference type="SAM" id="Phobius"/>
    </source>
</evidence>
<comment type="caution">
    <text evidence="8">The sequence shown here is derived from an EMBL/GenBank/DDBJ whole genome shotgun (WGS) entry which is preliminary data.</text>
</comment>
<organism evidence="8 9">
    <name type="scientific">Galemys pyrenaicus</name>
    <name type="common">Iberian desman</name>
    <name type="synonym">Pyrenean desman</name>
    <dbReference type="NCBI Taxonomy" id="202257"/>
    <lineage>
        <taxon>Eukaryota</taxon>
        <taxon>Metazoa</taxon>
        <taxon>Chordata</taxon>
        <taxon>Craniata</taxon>
        <taxon>Vertebrata</taxon>
        <taxon>Euteleostomi</taxon>
        <taxon>Mammalia</taxon>
        <taxon>Eutheria</taxon>
        <taxon>Laurasiatheria</taxon>
        <taxon>Eulipotyphla</taxon>
        <taxon>Talpidae</taxon>
        <taxon>Galemys</taxon>
    </lineage>
</organism>
<evidence type="ECO:0000313" key="9">
    <source>
        <dbReference type="Proteomes" id="UP000700334"/>
    </source>
</evidence>
<sequence length="507" mass="52436">MASAVDSARLSASGSREPLPLVWHRLLVLLPGQGRPESLPSIPARAEVTACGARRQCAPGGVPLCWGSPLLRGPGRARGSVTAALSGRRAGGGVHQGQRPLGAQWTCRLFPGADVKGCGAPTAPEDTQTPAQPPHPELPQLPRRPQPLDEDSPSEAPDAGADGGCAPSREDPQGEASGALPAQTASEARPGPKGVAGGVPNIGFVGEPPPYAPPDPKAVHMLYPPFPPAPVLFPPAPAPQALYPPPAPLYPAATPQPIFAPFPVYNSPMGAAAPAPPEPRPLPRDYMVESVLVTLCCCLLSGLVAVVYAHEVGGGRLLFRGRVAHGLGRRLLLLSLPLLFKAVLESSAEQFTDDQSGAVQESSSLGLGGPGGCHQRTLAPLAAVWPGPHAGPSDLCLRCHGSLGLRARPAAASSPRLLFPEPSGLAGLPPRVSLSSWGVRFLLVLAAAGRAALPCLLQTRAALRRGDLAQAEAASRKARSLVLFSLLFGVFVSTSWVIYVLVALYLP</sequence>
<keyword evidence="3 7" id="KW-0812">Transmembrane</keyword>
<gene>
    <name evidence="8" type="ORF">J0S82_011843</name>
</gene>
<dbReference type="PANTHER" id="PTHR14948:SF18">
    <property type="entry name" value="PROLINE RICH TRANSMEMBRANE PROTEIN 1B"/>
    <property type="match status" value="1"/>
</dbReference>
<comment type="similarity">
    <text evidence="2">Belongs to the CD225/Dispanin family.</text>
</comment>